<dbReference type="EMBL" id="LVXG01000034">
    <property type="protein sequence ID" value="OQP44673.1"/>
    <property type="molecule type" value="Genomic_DNA"/>
</dbReference>
<proteinExistence type="predicted"/>
<gene>
    <name evidence="1" type="ORF">A4H97_09940</name>
</gene>
<name>A0A1V9EEX9_9BACT</name>
<reference evidence="2" key="1">
    <citation type="submission" date="2016-04" db="EMBL/GenBank/DDBJ databases">
        <authorList>
            <person name="Chen L."/>
            <person name="Zhuang W."/>
            <person name="Wang G."/>
        </authorList>
    </citation>
    <scope>NUCLEOTIDE SEQUENCE [LARGE SCALE GENOMIC DNA]</scope>
    <source>
        <strain evidence="2">17621</strain>
    </source>
</reference>
<evidence type="ECO:0000313" key="2">
    <source>
        <dbReference type="Proteomes" id="UP000192610"/>
    </source>
</evidence>
<dbReference type="Proteomes" id="UP000192610">
    <property type="component" value="Unassembled WGS sequence"/>
</dbReference>
<comment type="caution">
    <text evidence="1">The sequence shown here is derived from an EMBL/GenBank/DDBJ whole genome shotgun (WGS) entry which is preliminary data.</text>
</comment>
<protein>
    <submittedName>
        <fullName evidence="1">Uncharacterized protein</fullName>
    </submittedName>
</protein>
<sequence length="79" mass="9065">MLNSANTFFENENIHMMNTIRKFLKDVSNIFSSVPEIRKQILRAIAPKSVLKFSYARSVKISTTQLERRTVIASKSGLF</sequence>
<keyword evidence="2" id="KW-1185">Reference proteome</keyword>
<dbReference type="AlphaFoldDB" id="A0A1V9EEX9"/>
<organism evidence="1 2">
    <name type="scientific">Niastella yeongjuensis</name>
    <dbReference type="NCBI Taxonomy" id="354355"/>
    <lineage>
        <taxon>Bacteria</taxon>
        <taxon>Pseudomonadati</taxon>
        <taxon>Bacteroidota</taxon>
        <taxon>Chitinophagia</taxon>
        <taxon>Chitinophagales</taxon>
        <taxon>Chitinophagaceae</taxon>
        <taxon>Niastella</taxon>
    </lineage>
</organism>
<accession>A0A1V9EEX9</accession>
<evidence type="ECO:0000313" key="1">
    <source>
        <dbReference type="EMBL" id="OQP44673.1"/>
    </source>
</evidence>